<name>I4AI67_BERLS</name>
<feature type="domain" description="MvdD-like pre-ATP grasp" evidence="2">
    <location>
        <begin position="5"/>
        <end position="106"/>
    </location>
</feature>
<organism evidence="3 4">
    <name type="scientific">Bernardetia litoralis (strain ATCC 23117 / DSM 6794 / NBRC 15988 / NCIMB 1366 / Fx l1 / Sio-4)</name>
    <name type="common">Flexibacter litoralis</name>
    <dbReference type="NCBI Taxonomy" id="880071"/>
    <lineage>
        <taxon>Bacteria</taxon>
        <taxon>Pseudomonadati</taxon>
        <taxon>Bacteroidota</taxon>
        <taxon>Cytophagia</taxon>
        <taxon>Cytophagales</taxon>
        <taxon>Bernardetiaceae</taxon>
        <taxon>Bernardetia</taxon>
    </lineage>
</organism>
<dbReference type="OrthoDB" id="583309at2"/>
<proteinExistence type="predicted"/>
<evidence type="ECO:0000259" key="1">
    <source>
        <dbReference type="Pfam" id="PF08443"/>
    </source>
</evidence>
<evidence type="ECO:0000313" key="4">
    <source>
        <dbReference type="Proteomes" id="UP000006054"/>
    </source>
</evidence>
<dbReference type="PANTHER" id="PTHR21621:SF0">
    <property type="entry name" value="BETA-CITRYLGLUTAMATE SYNTHASE B-RELATED"/>
    <property type="match status" value="1"/>
</dbReference>
<evidence type="ECO:0000259" key="2">
    <source>
        <dbReference type="Pfam" id="PF21068"/>
    </source>
</evidence>
<reference evidence="4" key="1">
    <citation type="submission" date="2012-06" db="EMBL/GenBank/DDBJ databases">
        <title>The complete genome of Flexibacter litoralis DSM 6794.</title>
        <authorList>
            <person name="Lucas S."/>
            <person name="Copeland A."/>
            <person name="Lapidus A."/>
            <person name="Glavina del Rio T."/>
            <person name="Dalin E."/>
            <person name="Tice H."/>
            <person name="Bruce D."/>
            <person name="Goodwin L."/>
            <person name="Pitluck S."/>
            <person name="Peters L."/>
            <person name="Ovchinnikova G."/>
            <person name="Lu M."/>
            <person name="Kyrpides N."/>
            <person name="Mavromatis K."/>
            <person name="Ivanova N."/>
            <person name="Brettin T."/>
            <person name="Detter J.C."/>
            <person name="Han C."/>
            <person name="Larimer F."/>
            <person name="Land M."/>
            <person name="Hauser L."/>
            <person name="Markowitz V."/>
            <person name="Cheng J.-F."/>
            <person name="Hugenholtz P."/>
            <person name="Woyke T."/>
            <person name="Wu D."/>
            <person name="Spring S."/>
            <person name="Lang E."/>
            <person name="Kopitz M."/>
            <person name="Brambilla E."/>
            <person name="Klenk H.-P."/>
            <person name="Eisen J.A."/>
        </authorList>
    </citation>
    <scope>NUCLEOTIDE SEQUENCE [LARGE SCALE GENOMIC DNA]</scope>
    <source>
        <strain evidence="4">ATCC 23117 / DSM 6794 / NBRC 15988 / NCIMB 1366 / Sio-4</strain>
    </source>
</reference>
<dbReference type="AlphaFoldDB" id="I4AI67"/>
<protein>
    <submittedName>
        <fullName evidence="3">RimK-like protein</fullName>
    </submittedName>
</protein>
<dbReference type="STRING" id="880071.Fleli_1215"/>
<dbReference type="Pfam" id="PF08443">
    <property type="entry name" value="RimK"/>
    <property type="match status" value="1"/>
</dbReference>
<keyword evidence="4" id="KW-1185">Reference proteome</keyword>
<dbReference type="Pfam" id="PF21068">
    <property type="entry name" value="ATPgraspMvdD"/>
    <property type="match status" value="1"/>
</dbReference>
<dbReference type="RefSeq" id="WP_014797109.1">
    <property type="nucleotide sequence ID" value="NC_018018.1"/>
</dbReference>
<evidence type="ECO:0000313" key="3">
    <source>
        <dbReference type="EMBL" id="AFM03652.1"/>
    </source>
</evidence>
<dbReference type="Gene3D" id="3.30.470.20">
    <property type="entry name" value="ATP-grasp fold, B domain"/>
    <property type="match status" value="1"/>
</dbReference>
<dbReference type="SUPFAM" id="SSF56059">
    <property type="entry name" value="Glutathione synthetase ATP-binding domain-like"/>
    <property type="match status" value="1"/>
</dbReference>
<dbReference type="KEGG" id="fli:Fleli_1215"/>
<dbReference type="InterPro" id="IPR013651">
    <property type="entry name" value="ATP-grasp_RimK-type"/>
</dbReference>
<sequence>MKKEKILVITNKDDPHVDGLINLANEQGLGQLIIRLNTEDFFKNCSIEYDTNFGFKLELLDSQKTLYSSEIKTVWYRRPRRVELDTVTNKDIRDFIFEQINPLLTGLYLFCEQSATFMSPIFESKKSSYKVSQLSLAKKMGFCIPHSIITNKYQTVLDFFDKYEKISTKSIDTPNFFYEGITYPMYNRVIKNRDELIKNKNSIELCPTYFQEYIDKQYDIRVIVIGKNVYAFSIDSQSNDFSKEDFRGTAADLMEHKYIELPKELNQLIIKYTTEQKLNFSALDFVLSKNETYYFLENNPNGQWMWLEYATNYPLTQKMLDYLLNPNE</sequence>
<dbReference type="PANTHER" id="PTHR21621">
    <property type="entry name" value="RIBOSOMAL PROTEIN S6 MODIFICATION PROTEIN"/>
    <property type="match status" value="1"/>
</dbReference>
<accession>I4AI67</accession>
<dbReference type="eggNOG" id="COG0189">
    <property type="taxonomic scope" value="Bacteria"/>
</dbReference>
<dbReference type="GO" id="GO:0009432">
    <property type="term" value="P:SOS response"/>
    <property type="evidence" value="ECO:0007669"/>
    <property type="project" value="TreeGrafter"/>
</dbReference>
<gene>
    <name evidence="3" type="ordered locus">Fleli_1215</name>
</gene>
<dbReference type="InterPro" id="IPR048936">
    <property type="entry name" value="MvdD-like_ATPgrasp"/>
</dbReference>
<dbReference type="HOGENOM" id="CLU_055286_0_1_10"/>
<dbReference type="GO" id="GO:0005737">
    <property type="term" value="C:cytoplasm"/>
    <property type="evidence" value="ECO:0007669"/>
    <property type="project" value="TreeGrafter"/>
</dbReference>
<feature type="domain" description="ATP-grasp fold RimK-type" evidence="1">
    <location>
        <begin position="142"/>
        <end position="323"/>
    </location>
</feature>
<dbReference type="GO" id="GO:0018169">
    <property type="term" value="F:ribosomal S6-glutamic acid ligase activity"/>
    <property type="evidence" value="ECO:0007669"/>
    <property type="project" value="TreeGrafter"/>
</dbReference>
<dbReference type="Proteomes" id="UP000006054">
    <property type="component" value="Chromosome"/>
</dbReference>
<dbReference type="EMBL" id="CP003345">
    <property type="protein sequence ID" value="AFM03652.1"/>
    <property type="molecule type" value="Genomic_DNA"/>
</dbReference>